<keyword evidence="1" id="KW-0472">Membrane</keyword>
<evidence type="ECO:0000313" key="4">
    <source>
        <dbReference type="Proteomes" id="UP000054558"/>
    </source>
</evidence>
<keyword evidence="1" id="KW-1133">Transmembrane helix</keyword>
<organism evidence="3 4">
    <name type="scientific">Klebsormidium nitens</name>
    <name type="common">Green alga</name>
    <name type="synonym">Ulothrix nitens</name>
    <dbReference type="NCBI Taxonomy" id="105231"/>
    <lineage>
        <taxon>Eukaryota</taxon>
        <taxon>Viridiplantae</taxon>
        <taxon>Streptophyta</taxon>
        <taxon>Klebsormidiophyceae</taxon>
        <taxon>Klebsormidiales</taxon>
        <taxon>Klebsormidiaceae</taxon>
        <taxon>Klebsormidium</taxon>
    </lineage>
</organism>
<protein>
    <recommendedName>
        <fullName evidence="2">Major capsid protein N-terminal domain-containing protein</fullName>
    </recommendedName>
</protein>
<dbReference type="EMBL" id="DF237505">
    <property type="protein sequence ID" value="GAQ89731.1"/>
    <property type="molecule type" value="Genomic_DNA"/>
</dbReference>
<name>A0A1Y1IKR9_KLENI</name>
<dbReference type="InterPro" id="IPR038519">
    <property type="entry name" value="MCP_C_sf"/>
</dbReference>
<dbReference type="Proteomes" id="UP000054558">
    <property type="component" value="Unassembled WGS sequence"/>
</dbReference>
<proteinExistence type="predicted"/>
<reference evidence="3 4" key="1">
    <citation type="journal article" date="2014" name="Nat. Commun.">
        <title>Klebsormidium flaccidum genome reveals primary factors for plant terrestrial adaptation.</title>
        <authorList>
            <person name="Hori K."/>
            <person name="Maruyama F."/>
            <person name="Fujisawa T."/>
            <person name="Togashi T."/>
            <person name="Yamamoto N."/>
            <person name="Seo M."/>
            <person name="Sato S."/>
            <person name="Yamada T."/>
            <person name="Mori H."/>
            <person name="Tajima N."/>
            <person name="Moriyama T."/>
            <person name="Ikeuchi M."/>
            <person name="Watanabe M."/>
            <person name="Wada H."/>
            <person name="Kobayashi K."/>
            <person name="Saito M."/>
            <person name="Masuda T."/>
            <person name="Sasaki-Sekimoto Y."/>
            <person name="Mashiguchi K."/>
            <person name="Awai K."/>
            <person name="Shimojima M."/>
            <person name="Masuda S."/>
            <person name="Iwai M."/>
            <person name="Nobusawa T."/>
            <person name="Narise T."/>
            <person name="Kondo S."/>
            <person name="Saito H."/>
            <person name="Sato R."/>
            <person name="Murakawa M."/>
            <person name="Ihara Y."/>
            <person name="Oshima-Yamada Y."/>
            <person name="Ohtaka K."/>
            <person name="Satoh M."/>
            <person name="Sonobe K."/>
            <person name="Ishii M."/>
            <person name="Ohtani R."/>
            <person name="Kanamori-Sato M."/>
            <person name="Honoki R."/>
            <person name="Miyazaki D."/>
            <person name="Mochizuki H."/>
            <person name="Umetsu J."/>
            <person name="Higashi K."/>
            <person name="Shibata D."/>
            <person name="Kamiya Y."/>
            <person name="Sato N."/>
            <person name="Nakamura Y."/>
            <person name="Tabata S."/>
            <person name="Ida S."/>
            <person name="Kurokawa K."/>
            <person name="Ohta H."/>
        </authorList>
    </citation>
    <scope>NUCLEOTIDE SEQUENCE [LARGE SCALE GENOMIC DNA]</scope>
    <source>
        <strain evidence="3 4">NIES-2285</strain>
    </source>
</reference>
<keyword evidence="4" id="KW-1185">Reference proteome</keyword>
<dbReference type="SUPFAM" id="SSF49749">
    <property type="entry name" value="Group II dsDNA viruses VP"/>
    <property type="match status" value="2"/>
</dbReference>
<evidence type="ECO:0000256" key="1">
    <source>
        <dbReference type="SAM" id="Phobius"/>
    </source>
</evidence>
<feature type="domain" description="Major capsid protein N-terminal" evidence="2">
    <location>
        <begin position="221"/>
        <end position="358"/>
    </location>
</feature>
<sequence length="574" mass="63350">MEDPNQLQYELLTLRRAVDELQGSGLRSIARTLGAVLILSGLIMVIFRWMTDAQMARFERDWNAKLQTAALTKTAPDEPEVDAPKAAMRAARAALKAAQQCREKVVIKYLPTLDMYYPDPNKRPLLGAYVLGNMFNAASPHPTTPPPSASDLANPNEANRLALQGPEDSNLFLNPEVSLFGCGSSLLMRPPDVQRTPMEDPFETSPAPAFYDQESPAIPANTVSLCKLSKSGSVIGMCHLEIILPATFDDLQPITYVPDCMLRGIEYVGFTIAGLEIERFSSQMLECYFKYFDPKLAGDSNAFHEIFSGHDTPLGRSFTIPLPFFFSRQVLGPKLPVAALSSMDVSVSLSLGNIRNIMLPKADGSYPVSMSPVSAKIVAERFDLPASDLTTAFFSSAQQTQLIMQIRSQQIDVKPDTNGNQSVLLHFNQPTRRLVWFVANPQGNIMQRPFAACSLTLNNVDVLSRGPRAHDGSDGNDEAYFRLVSPYLYSGVHGSQTGLHQYSFCLQNHYTISGPGMFAKKKPLLYPIEPKWKPSDDGLYLLSFQPNGNFDLSRPTTSSCAFRIPFPWAGAPFT</sequence>
<dbReference type="Pfam" id="PF16903">
    <property type="entry name" value="Capsid_N"/>
    <property type="match status" value="1"/>
</dbReference>
<evidence type="ECO:0000259" key="2">
    <source>
        <dbReference type="Pfam" id="PF16903"/>
    </source>
</evidence>
<feature type="transmembrane region" description="Helical" evidence="1">
    <location>
        <begin position="29"/>
        <end position="50"/>
    </location>
</feature>
<dbReference type="Gene3D" id="2.70.9.20">
    <property type="entry name" value="Major capsid protein Vp54"/>
    <property type="match status" value="1"/>
</dbReference>
<dbReference type="InterPro" id="IPR016112">
    <property type="entry name" value="VP_dsDNA_II"/>
</dbReference>
<dbReference type="Gene3D" id="2.70.9.10">
    <property type="entry name" value="Adenovirus Type 2 Hexon, domain 4"/>
    <property type="match status" value="1"/>
</dbReference>
<evidence type="ECO:0000313" key="3">
    <source>
        <dbReference type="EMBL" id="GAQ89731.1"/>
    </source>
</evidence>
<keyword evidence="1" id="KW-0812">Transmembrane</keyword>
<gene>
    <name evidence="3" type="ORF">KFL_005560100</name>
</gene>
<accession>A0A1Y1IKR9</accession>
<dbReference type="InterPro" id="IPR031654">
    <property type="entry name" value="Capsid_N"/>
</dbReference>
<dbReference type="AlphaFoldDB" id="A0A1Y1IKR9"/>